<feature type="compositionally biased region" description="Low complexity" evidence="1">
    <location>
        <begin position="208"/>
        <end position="225"/>
    </location>
</feature>
<feature type="region of interest" description="Disordered" evidence="1">
    <location>
        <begin position="61"/>
        <end position="319"/>
    </location>
</feature>
<proteinExistence type="predicted"/>
<dbReference type="GeneID" id="119727896"/>
<dbReference type="Proteomes" id="UP000887568">
    <property type="component" value="Unplaced"/>
</dbReference>
<dbReference type="OrthoDB" id="6382204at2759"/>
<feature type="compositionally biased region" description="Basic and acidic residues" evidence="1">
    <location>
        <begin position="184"/>
        <end position="203"/>
    </location>
</feature>
<name>A0A913ZXX2_PATMI</name>
<dbReference type="EnsemblMetazoa" id="XM_038199973.1">
    <property type="protein sequence ID" value="XP_038055901.1"/>
    <property type="gene ID" value="LOC119727896"/>
</dbReference>
<feature type="compositionally biased region" description="Low complexity" evidence="1">
    <location>
        <begin position="98"/>
        <end position="114"/>
    </location>
</feature>
<feature type="compositionally biased region" description="Basic and acidic residues" evidence="1">
    <location>
        <begin position="458"/>
        <end position="467"/>
    </location>
</feature>
<reference evidence="2" key="1">
    <citation type="submission" date="2022-11" db="UniProtKB">
        <authorList>
            <consortium name="EnsemblMetazoa"/>
        </authorList>
    </citation>
    <scope>IDENTIFICATION</scope>
</reference>
<feature type="compositionally biased region" description="Polar residues" evidence="1">
    <location>
        <begin position="296"/>
        <end position="307"/>
    </location>
</feature>
<evidence type="ECO:0000313" key="2">
    <source>
        <dbReference type="EnsemblMetazoa" id="XP_038055901.1"/>
    </source>
</evidence>
<dbReference type="OMA" id="FISPMPD"/>
<dbReference type="Gene3D" id="6.10.250.2670">
    <property type="match status" value="1"/>
</dbReference>
<accession>A0A913ZXX2</accession>
<feature type="region of interest" description="Disordered" evidence="1">
    <location>
        <begin position="1"/>
        <end position="42"/>
    </location>
</feature>
<sequence>MVDRESARFRAQQQRQMESIITKPRNPCEGPKFSEPIKTDKEDKSIQDILGSFSKIKNVMEPSSMNNFLGIPKEPQTPVDNKTRLLFDSPGVNFTPNGQVKGSKSGSQSTSGSSSKRDQSGSSATKSGVPYAKSGHKSKEAAKQAVKQEPQASKGRPGGSSLVSAPPAPGRGISPVPTTKGKRQKDEDVKVHIKKEKDLDPGKPLDTSSSSSSSGSSSSGSSSGSRKTAKVKPSSGASSDSNSKSLPKKGSTPVKSKSSSSKSDTKPVLNAAKKEFKRPNGVVNHHQLAHAGLDATDSSKNPETVSVKQEPCAVKEEPKDCLAGGGDELGAGLFASIAKNLFGDPPDSTTEKRPDFKKEKLMVPKLNIPPSLASFRDPSKQEVEKILNMMTENKSPLTAIQNTPIKGDASCKFHFLASTPVTKSSDNLLQVPAPVKPSMVNVKQEVKVKPSSPIRETAPPEKPVKPE</sequence>
<protein>
    <submittedName>
        <fullName evidence="2">Uncharacterized protein</fullName>
    </submittedName>
</protein>
<dbReference type="RefSeq" id="XP_038055901.1">
    <property type="nucleotide sequence ID" value="XM_038199973.1"/>
</dbReference>
<keyword evidence="3" id="KW-1185">Reference proteome</keyword>
<evidence type="ECO:0000313" key="3">
    <source>
        <dbReference type="Proteomes" id="UP000887568"/>
    </source>
</evidence>
<feature type="compositionally biased region" description="Low complexity" evidence="1">
    <location>
        <begin position="234"/>
        <end position="268"/>
    </location>
</feature>
<dbReference type="Pfam" id="PF05110">
    <property type="entry name" value="AF-4"/>
    <property type="match status" value="1"/>
</dbReference>
<organism evidence="2 3">
    <name type="scientific">Patiria miniata</name>
    <name type="common">Bat star</name>
    <name type="synonym">Asterina miniata</name>
    <dbReference type="NCBI Taxonomy" id="46514"/>
    <lineage>
        <taxon>Eukaryota</taxon>
        <taxon>Metazoa</taxon>
        <taxon>Echinodermata</taxon>
        <taxon>Eleutherozoa</taxon>
        <taxon>Asterozoa</taxon>
        <taxon>Asteroidea</taxon>
        <taxon>Valvatacea</taxon>
        <taxon>Valvatida</taxon>
        <taxon>Asterinidae</taxon>
        <taxon>Patiria</taxon>
    </lineage>
</organism>
<evidence type="ECO:0000256" key="1">
    <source>
        <dbReference type="SAM" id="MobiDB-lite"/>
    </source>
</evidence>
<feature type="region of interest" description="Disordered" evidence="1">
    <location>
        <begin position="444"/>
        <end position="467"/>
    </location>
</feature>
<dbReference type="AlphaFoldDB" id="A0A913ZXX2"/>